<dbReference type="InterPro" id="IPR036866">
    <property type="entry name" value="RibonucZ/Hydroxyglut_hydro"/>
</dbReference>
<keyword evidence="4" id="KW-1185">Reference proteome</keyword>
<dbReference type="EMBL" id="MLKD01000001">
    <property type="protein sequence ID" value="OQE31488.1"/>
    <property type="molecule type" value="Genomic_DNA"/>
</dbReference>
<dbReference type="InterPro" id="IPR044528">
    <property type="entry name" value="POD-like_MBL-fold"/>
</dbReference>
<dbReference type="AlphaFoldDB" id="A0A1V6TYS8"/>
<dbReference type="InterPro" id="IPR001279">
    <property type="entry name" value="Metallo-B-lactamas"/>
</dbReference>
<protein>
    <recommendedName>
        <fullName evidence="2">Metallo-beta-lactamase domain-containing protein</fullName>
    </recommendedName>
</protein>
<dbReference type="CDD" id="cd07724">
    <property type="entry name" value="POD-like_MBL-fold"/>
    <property type="match status" value="1"/>
</dbReference>
<name>A0A1V6TYS8_9EURO</name>
<dbReference type="GO" id="GO:0070813">
    <property type="term" value="P:hydrogen sulfide metabolic process"/>
    <property type="evidence" value="ECO:0007669"/>
    <property type="project" value="TreeGrafter"/>
</dbReference>
<dbReference type="GO" id="GO:0050313">
    <property type="term" value="F:sulfur dioxygenase activity"/>
    <property type="evidence" value="ECO:0007669"/>
    <property type="project" value="InterPro"/>
</dbReference>
<evidence type="ECO:0000313" key="3">
    <source>
        <dbReference type="EMBL" id="OQE31488.1"/>
    </source>
</evidence>
<gene>
    <name evidence="3" type="ORF">PENSTE_c001G06391</name>
</gene>
<dbReference type="InterPro" id="IPR051682">
    <property type="entry name" value="Mito_Persulfide_Diox"/>
</dbReference>
<dbReference type="PANTHER" id="PTHR43084">
    <property type="entry name" value="PERSULFIDE DIOXYGENASE ETHE1"/>
    <property type="match status" value="1"/>
</dbReference>
<dbReference type="Proteomes" id="UP000191285">
    <property type="component" value="Unassembled WGS sequence"/>
</dbReference>
<dbReference type="OrthoDB" id="449487at2759"/>
<reference evidence="4" key="1">
    <citation type="journal article" date="2017" name="Nat. Microbiol.">
        <title>Global analysis of biosynthetic gene clusters reveals vast potential of secondary metabolite production in Penicillium species.</title>
        <authorList>
            <person name="Nielsen J.C."/>
            <person name="Grijseels S."/>
            <person name="Prigent S."/>
            <person name="Ji B."/>
            <person name="Dainat J."/>
            <person name="Nielsen K.F."/>
            <person name="Frisvad J.C."/>
            <person name="Workman M."/>
            <person name="Nielsen J."/>
        </authorList>
    </citation>
    <scope>NUCLEOTIDE SEQUENCE [LARGE SCALE GENOMIC DNA]</scope>
    <source>
        <strain evidence="4">IBT 24891</strain>
    </source>
</reference>
<dbReference type="SUPFAM" id="SSF56281">
    <property type="entry name" value="Metallo-hydrolase/oxidoreductase"/>
    <property type="match status" value="1"/>
</dbReference>
<feature type="domain" description="Metallo-beta-lactamase" evidence="2">
    <location>
        <begin position="14"/>
        <end position="208"/>
    </location>
</feature>
<evidence type="ECO:0000313" key="4">
    <source>
        <dbReference type="Proteomes" id="UP000191285"/>
    </source>
</evidence>
<dbReference type="Gene3D" id="3.60.15.10">
    <property type="entry name" value="Ribonuclease Z/Hydroxyacylglutathione hydrolase-like"/>
    <property type="match status" value="1"/>
</dbReference>
<accession>A0A1V6TYS8</accession>
<evidence type="ECO:0000256" key="1">
    <source>
        <dbReference type="ARBA" id="ARBA00022723"/>
    </source>
</evidence>
<evidence type="ECO:0000259" key="2">
    <source>
        <dbReference type="SMART" id="SM00849"/>
    </source>
</evidence>
<dbReference type="GO" id="GO:0006749">
    <property type="term" value="P:glutathione metabolic process"/>
    <property type="evidence" value="ECO:0007669"/>
    <property type="project" value="InterPro"/>
</dbReference>
<keyword evidence="1" id="KW-0479">Metal-binding</keyword>
<organism evidence="3 4">
    <name type="scientific">Penicillium steckii</name>
    <dbReference type="NCBI Taxonomy" id="303698"/>
    <lineage>
        <taxon>Eukaryota</taxon>
        <taxon>Fungi</taxon>
        <taxon>Dikarya</taxon>
        <taxon>Ascomycota</taxon>
        <taxon>Pezizomycotina</taxon>
        <taxon>Eurotiomycetes</taxon>
        <taxon>Eurotiomycetidae</taxon>
        <taxon>Eurotiales</taxon>
        <taxon>Aspergillaceae</taxon>
        <taxon>Penicillium</taxon>
    </lineage>
</organism>
<sequence>MQPIIHPSFEPKTGTWQYIVACPNTREAAIIDPVLDYEPSVFTITSRSADALLKIVSEHGYTVTWILETHVHGDHLTAAYYIQRALWKNGNPYTPIAIGENVTITQKTFSQRYSVPEEELENAFGQLFSPDEKFKIGELTATVIHLPGHTPEASGYHIGDNVFAGDSIFNPDIGSARCDFPGGDARVLWRSMKRLLAFPPDTRIYTGHDYPPTNEAAARDPIACVTVREQRETNKHVKNCATADDFVRWRTERDNVLTDPRIVHQAMQVNVRGGKMPGRSHDGKALLLYPVIAPQGILTGVVHRSFVK</sequence>
<dbReference type="STRING" id="303698.A0A1V6TYS8"/>
<dbReference type="GO" id="GO:0046872">
    <property type="term" value="F:metal ion binding"/>
    <property type="evidence" value="ECO:0007669"/>
    <property type="project" value="UniProtKB-KW"/>
</dbReference>
<comment type="caution">
    <text evidence="3">The sequence shown here is derived from an EMBL/GenBank/DDBJ whole genome shotgun (WGS) entry which is preliminary data.</text>
</comment>
<dbReference type="PANTHER" id="PTHR43084:SF1">
    <property type="entry name" value="PERSULFIDE DIOXYGENASE ETHE1, MITOCHONDRIAL"/>
    <property type="match status" value="1"/>
</dbReference>
<dbReference type="SMART" id="SM00849">
    <property type="entry name" value="Lactamase_B"/>
    <property type="match status" value="1"/>
</dbReference>
<dbReference type="Pfam" id="PF00753">
    <property type="entry name" value="Lactamase_B"/>
    <property type="match status" value="1"/>
</dbReference>
<proteinExistence type="predicted"/>